<evidence type="ECO:0000313" key="2">
    <source>
        <dbReference type="Proteomes" id="UP000544090"/>
    </source>
</evidence>
<gene>
    <name evidence="1" type="ORF">HGG74_10940</name>
</gene>
<organism evidence="1 2">
    <name type="scientific">Arthrobacter mobilis</name>
    <dbReference type="NCBI Taxonomy" id="2724944"/>
    <lineage>
        <taxon>Bacteria</taxon>
        <taxon>Bacillati</taxon>
        <taxon>Actinomycetota</taxon>
        <taxon>Actinomycetes</taxon>
        <taxon>Micrococcales</taxon>
        <taxon>Micrococcaceae</taxon>
        <taxon>Arthrobacter</taxon>
    </lineage>
</organism>
<proteinExistence type="predicted"/>
<dbReference type="EMBL" id="JAAZSQ010000009">
    <property type="protein sequence ID" value="NKX55048.1"/>
    <property type="molecule type" value="Genomic_DNA"/>
</dbReference>
<protein>
    <submittedName>
        <fullName evidence="1">Uncharacterized protein</fullName>
    </submittedName>
</protein>
<dbReference type="AlphaFoldDB" id="A0A7X6HDC8"/>
<comment type="caution">
    <text evidence="1">The sequence shown here is derived from an EMBL/GenBank/DDBJ whole genome shotgun (WGS) entry which is preliminary data.</text>
</comment>
<keyword evidence="2" id="KW-1185">Reference proteome</keyword>
<name>A0A7X6HDC8_9MICC</name>
<sequence length="51" mass="5428">MEHEAGIGIMQQPYEERSFQQAWLAGIASGPQACAGSGHHGCRRCAGPETD</sequence>
<evidence type="ECO:0000313" key="1">
    <source>
        <dbReference type="EMBL" id="NKX55048.1"/>
    </source>
</evidence>
<dbReference type="Proteomes" id="UP000544090">
    <property type="component" value="Unassembled WGS sequence"/>
</dbReference>
<accession>A0A7X6HDC8</accession>
<reference evidence="1 2" key="1">
    <citation type="submission" date="2020-04" db="EMBL/GenBank/DDBJ databases">
        <title>Arthrobacter sp. nov.</title>
        <authorList>
            <person name="Liu S."/>
        </authorList>
    </citation>
    <scope>NUCLEOTIDE SEQUENCE [LARGE SCALE GENOMIC DNA]</scope>
    <source>
        <strain evidence="1 2">E918</strain>
    </source>
</reference>